<name>A0ABQ4N5U4_9BACL</name>
<dbReference type="PANTHER" id="PTHR37305">
    <property type="entry name" value="INTEGRAL MEMBRANE PROTEIN-RELATED"/>
    <property type="match status" value="1"/>
</dbReference>
<dbReference type="PANTHER" id="PTHR37305:SF1">
    <property type="entry name" value="MEMBRANE PROTEIN"/>
    <property type="match status" value="1"/>
</dbReference>
<dbReference type="EMBL" id="BOVJ01000066">
    <property type="protein sequence ID" value="GIQ63578.1"/>
    <property type="molecule type" value="Genomic_DNA"/>
</dbReference>
<organism evidence="2 3">
    <name type="scientific">Paenibacillus cisolokensis</name>
    <dbReference type="NCBI Taxonomy" id="1658519"/>
    <lineage>
        <taxon>Bacteria</taxon>
        <taxon>Bacillati</taxon>
        <taxon>Bacillota</taxon>
        <taxon>Bacilli</taxon>
        <taxon>Bacillales</taxon>
        <taxon>Paenibacillaceae</taxon>
        <taxon>Paenibacillus</taxon>
    </lineage>
</organism>
<evidence type="ECO:0008006" key="4">
    <source>
        <dbReference type="Google" id="ProtNLM"/>
    </source>
</evidence>
<keyword evidence="1" id="KW-1133">Transmembrane helix</keyword>
<sequence length="184" mass="20425">MAGEFTAGTIKLLLIRPWTRSKILLSKYISVLLFALFATVLLFAATFAVNLAAFGYDDSTLLGQDGLPPLTYMIRYYVLEFVSLVVVVTLSFMISTVFRSSSLAIGLSMFLLFIGSSVAGLLAMLEYDWADYILFVHLNLTQYLDGGGMIQDMTLGFSLGILAAYYVAFIALSWWIFNRRDVSA</sequence>
<keyword evidence="3" id="KW-1185">Reference proteome</keyword>
<proteinExistence type="predicted"/>
<reference evidence="2 3" key="1">
    <citation type="submission" date="2021-04" db="EMBL/GenBank/DDBJ databases">
        <title>Draft genome sequence of Paenibacillus cisolokensis, LC2-13A.</title>
        <authorList>
            <person name="Uke A."/>
            <person name="Chhe C."/>
            <person name="Baramee S."/>
            <person name="Kosugi A."/>
        </authorList>
    </citation>
    <scope>NUCLEOTIDE SEQUENCE [LARGE SCALE GENOMIC DNA]</scope>
    <source>
        <strain evidence="2 3">LC2-13A</strain>
    </source>
</reference>
<comment type="caution">
    <text evidence="2">The sequence shown here is derived from an EMBL/GenBank/DDBJ whole genome shotgun (WGS) entry which is preliminary data.</text>
</comment>
<feature type="transmembrane region" description="Helical" evidence="1">
    <location>
        <begin position="28"/>
        <end position="56"/>
    </location>
</feature>
<feature type="transmembrane region" description="Helical" evidence="1">
    <location>
        <begin position="155"/>
        <end position="177"/>
    </location>
</feature>
<protein>
    <recommendedName>
        <fullName evidence="4">ABC transporter permease</fullName>
    </recommendedName>
</protein>
<dbReference type="RefSeq" id="WP_244863393.1">
    <property type="nucleotide sequence ID" value="NZ_BOVJ01000066.1"/>
</dbReference>
<keyword evidence="1" id="KW-0472">Membrane</keyword>
<feature type="transmembrane region" description="Helical" evidence="1">
    <location>
        <begin position="105"/>
        <end position="125"/>
    </location>
</feature>
<keyword evidence="1" id="KW-0812">Transmembrane</keyword>
<dbReference type="Proteomes" id="UP000680304">
    <property type="component" value="Unassembled WGS sequence"/>
</dbReference>
<dbReference type="Pfam" id="PF12679">
    <property type="entry name" value="ABC2_membrane_2"/>
    <property type="match status" value="1"/>
</dbReference>
<evidence type="ECO:0000313" key="3">
    <source>
        <dbReference type="Proteomes" id="UP000680304"/>
    </source>
</evidence>
<gene>
    <name evidence="2" type="ORF">PACILC2_21460</name>
</gene>
<accession>A0ABQ4N5U4</accession>
<evidence type="ECO:0000256" key="1">
    <source>
        <dbReference type="SAM" id="Phobius"/>
    </source>
</evidence>
<evidence type="ECO:0000313" key="2">
    <source>
        <dbReference type="EMBL" id="GIQ63578.1"/>
    </source>
</evidence>
<feature type="transmembrane region" description="Helical" evidence="1">
    <location>
        <begin position="76"/>
        <end position="98"/>
    </location>
</feature>